<sequence>MGYIIDFNTQTMKKNLYIGVMSGTSMDGIDTVLMSINEKSYRLKAQLNTKFPSKMRNRLINISRNEQKVSLKELISLDHELGTLYSQSVNKLIGNNKIPKKRIVATGLHGQTIHHQTKKNSSGSLQIGNPFIVAEKTQLITISNFRNADIASGGQGAPLAPIFHSRFFGS</sequence>
<dbReference type="Gene3D" id="3.30.420.40">
    <property type="match status" value="1"/>
</dbReference>
<protein>
    <recommendedName>
        <fullName evidence="2">Anhydro-N-acetylmuramic acid kinase</fullName>
    </recommendedName>
</protein>
<gene>
    <name evidence="1" type="ORF">METZ01_LOCUS514346</name>
</gene>
<dbReference type="GO" id="GO:0006040">
    <property type="term" value="P:amino sugar metabolic process"/>
    <property type="evidence" value="ECO:0007669"/>
    <property type="project" value="InterPro"/>
</dbReference>
<evidence type="ECO:0000313" key="1">
    <source>
        <dbReference type="EMBL" id="SVE61492.1"/>
    </source>
</evidence>
<dbReference type="PANTHER" id="PTHR30605">
    <property type="entry name" value="ANHYDRO-N-ACETYLMURAMIC ACID KINASE"/>
    <property type="match status" value="1"/>
</dbReference>
<name>A0A383EX16_9ZZZZ</name>
<dbReference type="GO" id="GO:0009254">
    <property type="term" value="P:peptidoglycan turnover"/>
    <property type="evidence" value="ECO:0007669"/>
    <property type="project" value="InterPro"/>
</dbReference>
<dbReference type="AlphaFoldDB" id="A0A383EX16"/>
<proteinExistence type="predicted"/>
<evidence type="ECO:0008006" key="2">
    <source>
        <dbReference type="Google" id="ProtNLM"/>
    </source>
</evidence>
<dbReference type="GO" id="GO:0005524">
    <property type="term" value="F:ATP binding"/>
    <property type="evidence" value="ECO:0007669"/>
    <property type="project" value="InterPro"/>
</dbReference>
<dbReference type="GO" id="GO:0016773">
    <property type="term" value="F:phosphotransferase activity, alcohol group as acceptor"/>
    <property type="evidence" value="ECO:0007669"/>
    <property type="project" value="InterPro"/>
</dbReference>
<organism evidence="1">
    <name type="scientific">marine metagenome</name>
    <dbReference type="NCBI Taxonomy" id="408172"/>
    <lineage>
        <taxon>unclassified sequences</taxon>
        <taxon>metagenomes</taxon>
        <taxon>ecological metagenomes</taxon>
    </lineage>
</organism>
<dbReference type="EMBL" id="UINC01229688">
    <property type="protein sequence ID" value="SVE61492.1"/>
    <property type="molecule type" value="Genomic_DNA"/>
</dbReference>
<dbReference type="Pfam" id="PF03702">
    <property type="entry name" value="AnmK"/>
    <property type="match status" value="1"/>
</dbReference>
<feature type="non-terminal residue" evidence="1">
    <location>
        <position position="170"/>
    </location>
</feature>
<dbReference type="PANTHER" id="PTHR30605:SF0">
    <property type="entry name" value="ANHYDRO-N-ACETYLMURAMIC ACID KINASE"/>
    <property type="match status" value="1"/>
</dbReference>
<accession>A0A383EX16</accession>
<dbReference type="InterPro" id="IPR005338">
    <property type="entry name" value="Anhydro_N_Ac-Mur_kinase"/>
</dbReference>
<reference evidence="1" key="1">
    <citation type="submission" date="2018-05" db="EMBL/GenBank/DDBJ databases">
        <authorList>
            <person name="Lanie J.A."/>
            <person name="Ng W.-L."/>
            <person name="Kazmierczak K.M."/>
            <person name="Andrzejewski T.M."/>
            <person name="Davidsen T.M."/>
            <person name="Wayne K.J."/>
            <person name="Tettelin H."/>
            <person name="Glass J.I."/>
            <person name="Rusch D."/>
            <person name="Podicherti R."/>
            <person name="Tsui H.-C.T."/>
            <person name="Winkler M.E."/>
        </authorList>
    </citation>
    <scope>NUCLEOTIDE SEQUENCE</scope>
</reference>